<proteinExistence type="predicted"/>
<dbReference type="AlphaFoldDB" id="A0A7J6BIA2"/>
<sequence>MAGLVGCSRYAVVSTYQKRSKEEQPVNRFWSDPLEELLQYKLLKESMWSPCLGGSELFWWHKEDLHKEVIEQSNDVLEMMLSGPVRSILLPYFWLEFS</sequence>
<reference evidence="1 2" key="1">
    <citation type="submission" date="2020-02" db="EMBL/GenBank/DDBJ databases">
        <title>A chromosome-scale genome assembly of the black bullhead catfish (Ameiurus melas).</title>
        <authorList>
            <person name="Wen M."/>
            <person name="Zham M."/>
            <person name="Cabau C."/>
            <person name="Klopp C."/>
            <person name="Donnadieu C."/>
            <person name="Roques C."/>
            <person name="Bouchez O."/>
            <person name="Lampietro C."/>
            <person name="Jouanno E."/>
            <person name="Herpin A."/>
            <person name="Louis A."/>
            <person name="Berthelot C."/>
            <person name="Parey E."/>
            <person name="Roest-Crollius H."/>
            <person name="Braasch I."/>
            <person name="Postlethwait J."/>
            <person name="Robinson-Rechavi M."/>
            <person name="Echchiki A."/>
            <person name="Begum T."/>
            <person name="Montfort J."/>
            <person name="Schartl M."/>
            <person name="Bobe J."/>
            <person name="Guiguen Y."/>
        </authorList>
    </citation>
    <scope>NUCLEOTIDE SEQUENCE [LARGE SCALE GENOMIC DNA]</scope>
    <source>
        <strain evidence="1">M_S1</strain>
        <tissue evidence="1">Blood</tissue>
    </source>
</reference>
<dbReference type="Proteomes" id="UP000593565">
    <property type="component" value="Unassembled WGS sequence"/>
</dbReference>
<gene>
    <name evidence="1" type="ORF">AMELA_G00007460</name>
</gene>
<protein>
    <submittedName>
        <fullName evidence="1">Uncharacterized protein</fullName>
    </submittedName>
</protein>
<name>A0A7J6BIA2_AMEME</name>
<comment type="caution">
    <text evidence="1">The sequence shown here is derived from an EMBL/GenBank/DDBJ whole genome shotgun (WGS) entry which is preliminary data.</text>
</comment>
<evidence type="ECO:0000313" key="2">
    <source>
        <dbReference type="Proteomes" id="UP000593565"/>
    </source>
</evidence>
<keyword evidence="2" id="KW-1185">Reference proteome</keyword>
<organism evidence="1 2">
    <name type="scientific">Ameiurus melas</name>
    <name type="common">Black bullhead</name>
    <name type="synonym">Silurus melas</name>
    <dbReference type="NCBI Taxonomy" id="219545"/>
    <lineage>
        <taxon>Eukaryota</taxon>
        <taxon>Metazoa</taxon>
        <taxon>Chordata</taxon>
        <taxon>Craniata</taxon>
        <taxon>Vertebrata</taxon>
        <taxon>Euteleostomi</taxon>
        <taxon>Actinopterygii</taxon>
        <taxon>Neopterygii</taxon>
        <taxon>Teleostei</taxon>
        <taxon>Ostariophysi</taxon>
        <taxon>Siluriformes</taxon>
        <taxon>Ictaluridae</taxon>
        <taxon>Ameiurus</taxon>
    </lineage>
</organism>
<dbReference type="EMBL" id="JAAGNN010000001">
    <property type="protein sequence ID" value="KAF4093969.1"/>
    <property type="molecule type" value="Genomic_DNA"/>
</dbReference>
<evidence type="ECO:0000313" key="1">
    <source>
        <dbReference type="EMBL" id="KAF4093969.1"/>
    </source>
</evidence>
<accession>A0A7J6BIA2</accession>